<comment type="caution">
    <text evidence="6">The sequence shown here is derived from an EMBL/GenBank/DDBJ whole genome shotgun (WGS) entry which is preliminary data.</text>
</comment>
<evidence type="ECO:0000313" key="7">
    <source>
        <dbReference type="Proteomes" id="UP000463051"/>
    </source>
</evidence>
<dbReference type="Pfam" id="PF01926">
    <property type="entry name" value="MMR_HSR1"/>
    <property type="match status" value="1"/>
</dbReference>
<dbReference type="Gene3D" id="3.40.50.11410">
    <property type="match status" value="1"/>
</dbReference>
<dbReference type="RefSeq" id="WP_154120524.1">
    <property type="nucleotide sequence ID" value="NZ_WJXB01000007.1"/>
</dbReference>
<name>A0A7X2L2L5_9BACL</name>
<dbReference type="GO" id="GO:0005525">
    <property type="term" value="F:GTP binding"/>
    <property type="evidence" value="ECO:0007669"/>
    <property type="project" value="UniProtKB-KW"/>
</dbReference>
<accession>A0A7X2L2L5</accession>
<dbReference type="NCBIfam" id="TIGR03918">
    <property type="entry name" value="GTP_HydF"/>
    <property type="match status" value="1"/>
</dbReference>
<evidence type="ECO:0000313" key="6">
    <source>
        <dbReference type="EMBL" id="MRN55012.1"/>
    </source>
</evidence>
<evidence type="ECO:0000256" key="1">
    <source>
        <dbReference type="ARBA" id="ARBA00022741"/>
    </source>
</evidence>
<sequence length="400" mass="44353">MQFTPQSNKMHIAVYGRRNSGKSSLINALTGKTTLLVSDEPGTTTEPIFQYLEMKKLGPTIIVDTPGIDDDTDQGLFRVQKTREVMDLTDLGIMIFSEESDDYKLEKEWVHELAKRNIPVIGVIAKTDDHYVDIDSLKTSLKNIPIVKISVKRNTNLGSLRHAIGEFAPAEFERSSIVGDLVNYGDLVLMVMPELIPAPKYRLVASQQQILRDLLDHHAIALSVTEEELPELLTRLNGLPNLVITDSQVFDKVNEIIPANVPLTTFAILMARFKGDLDTFVAGAEVISSLKPGDKVLLSEACIHHPHNGEIDRVLVHAKLQEMAGGGLDITTSVGPEFPDNISEYKLIVHCGGCIFNRKQLMMRLMKSGEQGVPITNYGIAFAYFRGILPRVLEVLQVEA</sequence>
<evidence type="ECO:0000259" key="4">
    <source>
        <dbReference type="Pfam" id="PF18128"/>
    </source>
</evidence>
<dbReference type="InterPro" id="IPR027417">
    <property type="entry name" value="P-loop_NTPase"/>
</dbReference>
<evidence type="ECO:0000256" key="2">
    <source>
        <dbReference type="ARBA" id="ARBA00023134"/>
    </source>
</evidence>
<dbReference type="PANTHER" id="PTHR42714:SF6">
    <property type="entry name" value="TRANSLATION INITIATION FACTOR IF-2"/>
    <property type="match status" value="1"/>
</dbReference>
<dbReference type="EMBL" id="WJXB01000007">
    <property type="protein sequence ID" value="MRN55012.1"/>
    <property type="molecule type" value="Genomic_DNA"/>
</dbReference>
<dbReference type="SUPFAM" id="SSF52540">
    <property type="entry name" value="P-loop containing nucleoside triphosphate hydrolases"/>
    <property type="match status" value="1"/>
</dbReference>
<protein>
    <submittedName>
        <fullName evidence="6">[FeFe] hydrogenase H-cluster maturation GTPase HydF</fullName>
    </submittedName>
</protein>
<keyword evidence="2" id="KW-0342">GTP-binding</keyword>
<dbReference type="Pfam" id="PF18128">
    <property type="entry name" value="HydF_dimer"/>
    <property type="match status" value="1"/>
</dbReference>
<feature type="domain" description="Hydrogen maturase F dimerization" evidence="4">
    <location>
        <begin position="177"/>
        <end position="275"/>
    </location>
</feature>
<dbReference type="InterPro" id="IPR005225">
    <property type="entry name" value="Small_GTP-bd"/>
</dbReference>
<dbReference type="GO" id="GO:0030488">
    <property type="term" value="P:tRNA methylation"/>
    <property type="evidence" value="ECO:0007669"/>
    <property type="project" value="TreeGrafter"/>
</dbReference>
<gene>
    <name evidence="6" type="primary">hydF</name>
    <name evidence="6" type="ORF">GJB61_18705</name>
</gene>
<dbReference type="AlphaFoldDB" id="A0A7X2L2L5"/>
<dbReference type="Gene3D" id="3.40.50.300">
    <property type="entry name" value="P-loop containing nucleotide triphosphate hydrolases"/>
    <property type="match status" value="1"/>
</dbReference>
<proteinExistence type="predicted"/>
<dbReference type="Proteomes" id="UP000463051">
    <property type="component" value="Unassembled WGS sequence"/>
</dbReference>
<dbReference type="Gene3D" id="3.40.50.11420">
    <property type="match status" value="1"/>
</dbReference>
<keyword evidence="1" id="KW-0547">Nucleotide-binding</keyword>
<dbReference type="NCBIfam" id="TIGR00231">
    <property type="entry name" value="small_GTP"/>
    <property type="match status" value="1"/>
</dbReference>
<dbReference type="PANTHER" id="PTHR42714">
    <property type="entry name" value="TRNA MODIFICATION GTPASE GTPBP3"/>
    <property type="match status" value="1"/>
</dbReference>
<dbReference type="Pfam" id="PF18133">
    <property type="entry name" value="HydF_tetramer"/>
    <property type="match status" value="1"/>
</dbReference>
<organism evidence="6 7">
    <name type="scientific">Paenibacillus monticola</name>
    <dbReference type="NCBI Taxonomy" id="2666075"/>
    <lineage>
        <taxon>Bacteria</taxon>
        <taxon>Bacillati</taxon>
        <taxon>Bacillota</taxon>
        <taxon>Bacilli</taxon>
        <taxon>Bacillales</taxon>
        <taxon>Paenibacillaceae</taxon>
        <taxon>Paenibacillus</taxon>
    </lineage>
</organism>
<dbReference type="InterPro" id="IPR040644">
    <property type="entry name" value="HydF_tetramer"/>
</dbReference>
<dbReference type="InterPro" id="IPR006073">
    <property type="entry name" value="GTP-bd"/>
</dbReference>
<dbReference type="GO" id="GO:0002098">
    <property type="term" value="P:tRNA wobble uridine modification"/>
    <property type="evidence" value="ECO:0007669"/>
    <property type="project" value="TreeGrafter"/>
</dbReference>
<feature type="domain" description="G" evidence="3">
    <location>
        <begin position="11"/>
        <end position="126"/>
    </location>
</feature>
<dbReference type="InterPro" id="IPR041606">
    <property type="entry name" value="HydF_dimer"/>
</dbReference>
<reference evidence="6 7" key="1">
    <citation type="submission" date="2019-11" db="EMBL/GenBank/DDBJ databases">
        <title>Paenibacillus monticola sp. nov., a novel PGPR strain isolated from mountain sample in China.</title>
        <authorList>
            <person name="Zhao Q."/>
            <person name="Li H.-P."/>
            <person name="Zhang J.-L."/>
        </authorList>
    </citation>
    <scope>NUCLEOTIDE SEQUENCE [LARGE SCALE GENOMIC DNA]</scope>
    <source>
        <strain evidence="6 7">LC-T2</strain>
    </source>
</reference>
<dbReference type="CDD" id="cd00880">
    <property type="entry name" value="Era_like"/>
    <property type="match status" value="1"/>
</dbReference>
<evidence type="ECO:0000259" key="3">
    <source>
        <dbReference type="Pfam" id="PF01926"/>
    </source>
</evidence>
<keyword evidence="7" id="KW-1185">Reference proteome</keyword>
<dbReference type="InterPro" id="IPR023873">
    <property type="entry name" value="FeFe-hyd_GTPase_HydF"/>
</dbReference>
<dbReference type="GO" id="GO:0005737">
    <property type="term" value="C:cytoplasm"/>
    <property type="evidence" value="ECO:0007669"/>
    <property type="project" value="TreeGrafter"/>
</dbReference>
<feature type="domain" description="Hydrogen maturase F tetramerization" evidence="5">
    <location>
        <begin position="279"/>
        <end position="395"/>
    </location>
</feature>
<evidence type="ECO:0000259" key="5">
    <source>
        <dbReference type="Pfam" id="PF18133"/>
    </source>
</evidence>